<accession>A0AAJ5ZGM3</accession>
<dbReference type="InterPro" id="IPR014710">
    <property type="entry name" value="RmlC-like_jellyroll"/>
</dbReference>
<dbReference type="EMBL" id="CP046147">
    <property type="protein sequence ID" value="WFG39626.1"/>
    <property type="molecule type" value="Genomic_DNA"/>
</dbReference>
<evidence type="ECO:0000313" key="4">
    <source>
        <dbReference type="EMBL" id="WFG39626.1"/>
    </source>
</evidence>
<dbReference type="Proteomes" id="UP001219901">
    <property type="component" value="Chromosome"/>
</dbReference>
<dbReference type="PANTHER" id="PTHR35848:SF6">
    <property type="entry name" value="CUPIN TYPE-2 DOMAIN-CONTAINING PROTEIN"/>
    <property type="match status" value="1"/>
</dbReference>
<evidence type="ECO:0000256" key="1">
    <source>
        <dbReference type="ARBA" id="ARBA00022723"/>
    </source>
</evidence>
<evidence type="ECO:0000313" key="5">
    <source>
        <dbReference type="Proteomes" id="UP001219901"/>
    </source>
</evidence>
<proteinExistence type="predicted"/>
<dbReference type="InterPro" id="IPR051610">
    <property type="entry name" value="GPI/OXD"/>
</dbReference>
<keyword evidence="1" id="KW-0479">Metal-binding</keyword>
<dbReference type="RefSeq" id="WP_342823520.1">
    <property type="nucleotide sequence ID" value="NZ_CP046146.1"/>
</dbReference>
<feature type="compositionally biased region" description="Basic and acidic residues" evidence="2">
    <location>
        <begin position="13"/>
        <end position="24"/>
    </location>
</feature>
<reference evidence="4 5" key="1">
    <citation type="submission" date="2019-11" db="EMBL/GenBank/DDBJ databases">
        <authorList>
            <person name="Cho J.-C."/>
        </authorList>
    </citation>
    <scope>NUCLEOTIDE SEQUENCE [LARGE SCALE GENOMIC DNA]</scope>
    <source>
        <strain evidence="4 5">JH1073</strain>
    </source>
</reference>
<gene>
    <name evidence="4" type="ORF">GKO48_08345</name>
</gene>
<reference evidence="5" key="2">
    <citation type="submission" date="2023-06" db="EMBL/GenBank/DDBJ databases">
        <title>Pangenomics reveal diversification of enzyme families and niche specialization in globally abundant SAR202 bacteria.</title>
        <authorList>
            <person name="Saw J.H.W."/>
        </authorList>
    </citation>
    <scope>NUCLEOTIDE SEQUENCE [LARGE SCALE GENOMIC DNA]</scope>
    <source>
        <strain evidence="5">JH1073</strain>
    </source>
</reference>
<sequence>MTAQTPMNQRVARHAETMGRHGEGERWAEVLLEDGRNRAVWISGPPGTPPDPHIHPDFNEFWVALDGRTQWQIGQYEPVLSEWGDIIMAPAGFAHDIQPKEGVQAIRFGITHPDSNHDIKGIAPCRLIPVDEGQTNPNLIHTKLKSLVERNGTSSNWVEVAVNDNRNYATYTHELAGTTSETTSHPDENRWWVVLQGRVEWSISGEGVSSAGPGDVVFLEKGKSYSISTVGDEPSIRITIAGPAS</sequence>
<dbReference type="CDD" id="cd02208">
    <property type="entry name" value="cupin_RmlC-like"/>
    <property type="match status" value="1"/>
</dbReference>
<protein>
    <submittedName>
        <fullName evidence="4">Cupin domain-containing protein</fullName>
    </submittedName>
</protein>
<organism evidence="4 5">
    <name type="scientific">Candidatus Lucifugimonas marina</name>
    <dbReference type="NCBI Taxonomy" id="3038979"/>
    <lineage>
        <taxon>Bacteria</taxon>
        <taxon>Bacillati</taxon>
        <taxon>Chloroflexota</taxon>
        <taxon>Dehalococcoidia</taxon>
        <taxon>SAR202 cluster</taxon>
        <taxon>Candidatus Lucifugimonadales</taxon>
        <taxon>Candidatus Lucifugimonadaceae</taxon>
        <taxon>Candidatus Lucifugimonas</taxon>
    </lineage>
</organism>
<evidence type="ECO:0000259" key="3">
    <source>
        <dbReference type="Pfam" id="PF07883"/>
    </source>
</evidence>
<feature type="domain" description="Cupin type-2" evidence="3">
    <location>
        <begin position="177"/>
        <end position="235"/>
    </location>
</feature>
<evidence type="ECO:0000256" key="2">
    <source>
        <dbReference type="SAM" id="MobiDB-lite"/>
    </source>
</evidence>
<dbReference type="Gene3D" id="2.60.120.10">
    <property type="entry name" value="Jelly Rolls"/>
    <property type="match status" value="2"/>
</dbReference>
<dbReference type="PANTHER" id="PTHR35848">
    <property type="entry name" value="OXALATE-BINDING PROTEIN"/>
    <property type="match status" value="1"/>
</dbReference>
<name>A0AAJ5ZGM3_9CHLR</name>
<keyword evidence="5" id="KW-1185">Reference proteome</keyword>
<dbReference type="InterPro" id="IPR011051">
    <property type="entry name" value="RmlC_Cupin_sf"/>
</dbReference>
<dbReference type="Pfam" id="PF07883">
    <property type="entry name" value="Cupin_2"/>
    <property type="match status" value="1"/>
</dbReference>
<dbReference type="InterPro" id="IPR013096">
    <property type="entry name" value="Cupin_2"/>
</dbReference>
<dbReference type="SUPFAM" id="SSF51182">
    <property type="entry name" value="RmlC-like cupins"/>
    <property type="match status" value="1"/>
</dbReference>
<dbReference type="GO" id="GO:0046872">
    <property type="term" value="F:metal ion binding"/>
    <property type="evidence" value="ECO:0007669"/>
    <property type="project" value="UniProtKB-KW"/>
</dbReference>
<feature type="region of interest" description="Disordered" evidence="2">
    <location>
        <begin position="1"/>
        <end position="24"/>
    </location>
</feature>
<dbReference type="AlphaFoldDB" id="A0AAJ5ZGM3"/>